<proteinExistence type="predicted"/>
<feature type="region of interest" description="Disordered" evidence="1">
    <location>
        <begin position="183"/>
        <end position="262"/>
    </location>
</feature>
<name>A0AAP0EKT6_9MAGN</name>
<accession>A0AAP0EKT6</accession>
<organism evidence="2 3">
    <name type="scientific">Stephania cephalantha</name>
    <dbReference type="NCBI Taxonomy" id="152367"/>
    <lineage>
        <taxon>Eukaryota</taxon>
        <taxon>Viridiplantae</taxon>
        <taxon>Streptophyta</taxon>
        <taxon>Embryophyta</taxon>
        <taxon>Tracheophyta</taxon>
        <taxon>Spermatophyta</taxon>
        <taxon>Magnoliopsida</taxon>
        <taxon>Ranunculales</taxon>
        <taxon>Menispermaceae</taxon>
        <taxon>Menispermoideae</taxon>
        <taxon>Cissampelideae</taxon>
        <taxon>Stephania</taxon>
    </lineage>
</organism>
<dbReference type="PANTHER" id="PTHR38221:SF1">
    <property type="entry name" value="OVULE PROTEIN"/>
    <property type="match status" value="1"/>
</dbReference>
<evidence type="ECO:0000313" key="2">
    <source>
        <dbReference type="EMBL" id="KAK9095104.1"/>
    </source>
</evidence>
<sequence>MAEDDSYSTMERLCQISPSQEEHLRHCAFAGRPTRPAQTHTTFSGEQPSPSSSSSSDGSSPPVDPTGIRICSLESSDTDPEDEFRTPPEEPPQIATSKDTAAMTTNADEETRVCGSESAVALGGDTDLVFSEGKSEAADEQRLGLGLGFSVEKEGFLGHVNSVVKSELGFQAMKTSVESVVGTQLDGHGDGGKLVDPTTERRKLPQWIDETRESERGRRKTGETDSSAGNPTQSPSPSAGSLMDLLTMMSGQVDRSEDDEKAEDILEVARRAGMKIPRPRWWGDDPWWRKDGGGGR</sequence>
<dbReference type="Proteomes" id="UP001419268">
    <property type="component" value="Unassembled WGS sequence"/>
</dbReference>
<feature type="compositionally biased region" description="Basic and acidic residues" evidence="1">
    <location>
        <begin position="187"/>
        <end position="223"/>
    </location>
</feature>
<feature type="compositionally biased region" description="Polar residues" evidence="1">
    <location>
        <begin position="224"/>
        <end position="239"/>
    </location>
</feature>
<evidence type="ECO:0000256" key="1">
    <source>
        <dbReference type="SAM" id="MobiDB-lite"/>
    </source>
</evidence>
<evidence type="ECO:0000313" key="3">
    <source>
        <dbReference type="Proteomes" id="UP001419268"/>
    </source>
</evidence>
<dbReference type="EMBL" id="JBBNAG010000011">
    <property type="protein sequence ID" value="KAK9095104.1"/>
    <property type="molecule type" value="Genomic_DNA"/>
</dbReference>
<gene>
    <name evidence="2" type="ORF">Scep_026573</name>
</gene>
<protein>
    <submittedName>
        <fullName evidence="2">Uncharacterized protein</fullName>
    </submittedName>
</protein>
<feature type="region of interest" description="Disordered" evidence="1">
    <location>
        <begin position="277"/>
        <end position="296"/>
    </location>
</feature>
<feature type="compositionally biased region" description="Low complexity" evidence="1">
    <location>
        <begin position="48"/>
        <end position="61"/>
    </location>
</feature>
<feature type="compositionally biased region" description="Polar residues" evidence="1">
    <location>
        <begin position="36"/>
        <end position="47"/>
    </location>
</feature>
<comment type="caution">
    <text evidence="2">The sequence shown here is derived from an EMBL/GenBank/DDBJ whole genome shotgun (WGS) entry which is preliminary data.</text>
</comment>
<keyword evidence="3" id="KW-1185">Reference proteome</keyword>
<dbReference type="PANTHER" id="PTHR38221">
    <property type="entry name" value="BNAA04G14260D PROTEIN"/>
    <property type="match status" value="1"/>
</dbReference>
<feature type="compositionally biased region" description="Basic and acidic residues" evidence="1">
    <location>
        <begin position="281"/>
        <end position="296"/>
    </location>
</feature>
<feature type="region of interest" description="Disordered" evidence="1">
    <location>
        <begin position="1"/>
        <end position="102"/>
    </location>
</feature>
<reference evidence="2 3" key="1">
    <citation type="submission" date="2024-01" db="EMBL/GenBank/DDBJ databases">
        <title>Genome assemblies of Stephania.</title>
        <authorList>
            <person name="Yang L."/>
        </authorList>
    </citation>
    <scope>NUCLEOTIDE SEQUENCE [LARGE SCALE GENOMIC DNA]</scope>
    <source>
        <strain evidence="2">JXDWG</strain>
        <tissue evidence="2">Leaf</tissue>
    </source>
</reference>
<dbReference type="AlphaFoldDB" id="A0AAP0EKT6"/>